<dbReference type="Pfam" id="PF00067">
    <property type="entry name" value="p450"/>
    <property type="match status" value="1"/>
</dbReference>
<gene>
    <name evidence="2" type="ORF">OHU35_02270</name>
</gene>
<dbReference type="PRINTS" id="PR00359">
    <property type="entry name" value="BP450"/>
</dbReference>
<dbReference type="SUPFAM" id="SSF48264">
    <property type="entry name" value="Cytochrome P450"/>
    <property type="match status" value="1"/>
</dbReference>
<keyword evidence="3" id="KW-1185">Reference proteome</keyword>
<name>A0ABZ1MAL7_STREF</name>
<dbReference type="PANTHER" id="PTHR46696">
    <property type="entry name" value="P450, PUTATIVE (EUROFUNG)-RELATED"/>
    <property type="match status" value="1"/>
</dbReference>
<proteinExistence type="inferred from homology"/>
<dbReference type="RefSeq" id="WP_405504377.1">
    <property type="nucleotide sequence ID" value="NZ_CP108341.1"/>
</dbReference>
<reference evidence="2 3" key="1">
    <citation type="submission" date="2022-10" db="EMBL/GenBank/DDBJ databases">
        <title>The complete genomes of actinobacterial strains from the NBC collection.</title>
        <authorList>
            <person name="Joergensen T.S."/>
            <person name="Alvarez Arevalo M."/>
            <person name="Sterndorff E.B."/>
            <person name="Faurdal D."/>
            <person name="Vuksanovic O."/>
            <person name="Mourched A.-S."/>
            <person name="Charusanti P."/>
            <person name="Shaw S."/>
            <person name="Blin K."/>
            <person name="Weber T."/>
        </authorList>
    </citation>
    <scope>NUCLEOTIDE SEQUENCE [LARGE SCALE GENOMIC DNA]</scope>
    <source>
        <strain evidence="2 3">NBC_00017</strain>
    </source>
</reference>
<dbReference type="EMBL" id="CP108341">
    <property type="protein sequence ID" value="WTW24932.1"/>
    <property type="molecule type" value="Genomic_DNA"/>
</dbReference>
<comment type="similarity">
    <text evidence="1">Belongs to the cytochrome P450 family.</text>
</comment>
<dbReference type="InterPro" id="IPR002397">
    <property type="entry name" value="Cyt_P450_B"/>
</dbReference>
<evidence type="ECO:0000313" key="3">
    <source>
        <dbReference type="Proteomes" id="UP001621512"/>
    </source>
</evidence>
<organism evidence="2 3">
    <name type="scientific">Streptomyces purpurascens</name>
    <dbReference type="NCBI Taxonomy" id="1924"/>
    <lineage>
        <taxon>Bacteria</taxon>
        <taxon>Bacillati</taxon>
        <taxon>Actinomycetota</taxon>
        <taxon>Actinomycetes</taxon>
        <taxon>Kitasatosporales</taxon>
        <taxon>Streptomycetaceae</taxon>
        <taxon>Streptomyces</taxon>
    </lineage>
</organism>
<evidence type="ECO:0000313" key="2">
    <source>
        <dbReference type="EMBL" id="WTW24932.1"/>
    </source>
</evidence>
<dbReference type="Gene3D" id="1.10.630.10">
    <property type="entry name" value="Cytochrome P450"/>
    <property type="match status" value="1"/>
</dbReference>
<protein>
    <submittedName>
        <fullName evidence="2">Cytochrome P450</fullName>
    </submittedName>
</protein>
<evidence type="ECO:0000256" key="1">
    <source>
        <dbReference type="ARBA" id="ARBA00010617"/>
    </source>
</evidence>
<accession>A0ABZ1MAL7</accession>
<dbReference type="InterPro" id="IPR001128">
    <property type="entry name" value="Cyt_P450"/>
</dbReference>
<sequence>MTATAVSPEHPLSRIADPELHVSGDPHALWRWMREFSPVHRHEAGELPAFWSLTKYEDIRSVYRDPGDFSSARGVLLRPARLGDDPGGGLTLALSDPPRHKELRSLMADWFSTRAVRMLEDSIRTAARTAVARALDEGGCDFVHLAGRFSHSVICGIIGIPERDHEDVYRWCEEAFSAHTSLAAHPQLMEYFMELLYDRMAEPADDLVSALVNGTVHGELLSEHEALLNCENIIGATENGRLALIGGMLAFLQHPDQWHRLRRDRALLPDAVEEIVRWTSSATHSMRTATRPRVIRGERIEAGDRVVLWLPSANRDEDIFEDPYRFDIARRPNRHIALASGEHFCIGSTLARAEMRALFTALLDSTGVIEQAGPVTRVRSNAVNGPAALPVRLTPRTTPGDGGFS</sequence>
<dbReference type="Proteomes" id="UP001621512">
    <property type="component" value="Chromosome"/>
</dbReference>
<dbReference type="PANTHER" id="PTHR46696:SF4">
    <property type="entry name" value="BIOTIN BIOSYNTHESIS CYTOCHROME P450"/>
    <property type="match status" value="1"/>
</dbReference>
<dbReference type="InterPro" id="IPR036396">
    <property type="entry name" value="Cyt_P450_sf"/>
</dbReference>
<dbReference type="CDD" id="cd11033">
    <property type="entry name" value="CYP142-like"/>
    <property type="match status" value="1"/>
</dbReference>